<dbReference type="GO" id="GO:1990423">
    <property type="term" value="C:RZZ complex"/>
    <property type="evidence" value="ECO:0007669"/>
    <property type="project" value="TreeGrafter"/>
</dbReference>
<feature type="domain" description="ZW10 C-terminal helical" evidence="3">
    <location>
        <begin position="766"/>
        <end position="904"/>
    </location>
</feature>
<evidence type="ECO:0000259" key="3">
    <source>
        <dbReference type="Pfam" id="PF22766"/>
    </source>
</evidence>
<dbReference type="PANTHER" id="PTHR12205">
    <property type="entry name" value="CENTROMERE/KINETOCHORE PROTEIN ZW10"/>
    <property type="match status" value="1"/>
</dbReference>
<dbReference type="GO" id="GO:0006888">
    <property type="term" value="P:endoplasmic reticulum to Golgi vesicle-mediated transport"/>
    <property type="evidence" value="ECO:0007669"/>
    <property type="project" value="TreeGrafter"/>
</dbReference>
<dbReference type="OrthoDB" id="534815at2759"/>
<dbReference type="InterPro" id="IPR048343">
    <property type="entry name" value="ZW10_C"/>
</dbReference>
<feature type="domain" description="Centromere/kinetochore protein zw10 C-terminal" evidence="2">
    <location>
        <begin position="591"/>
        <end position="738"/>
    </location>
</feature>
<feature type="compositionally biased region" description="Polar residues" evidence="1">
    <location>
        <begin position="125"/>
        <end position="142"/>
    </location>
</feature>
<keyword evidence="5" id="KW-1185">Reference proteome</keyword>
<dbReference type="Pfam" id="PF22766">
    <property type="entry name" value="ZW10_C2"/>
    <property type="match status" value="1"/>
</dbReference>
<gene>
    <name evidence="4" type="ORF">FRACYDRAFT_233204</name>
</gene>
<dbReference type="GO" id="GO:0005737">
    <property type="term" value="C:cytoplasm"/>
    <property type="evidence" value="ECO:0007669"/>
    <property type="project" value="GOC"/>
</dbReference>
<dbReference type="InParanoid" id="A0A1E7FY14"/>
<reference evidence="4 5" key="1">
    <citation type="submission" date="2016-09" db="EMBL/GenBank/DDBJ databases">
        <title>Extensive genetic diversity and differential bi-allelic expression allows diatom success in the polar Southern Ocean.</title>
        <authorList>
            <consortium name="DOE Joint Genome Institute"/>
            <person name="Mock T."/>
            <person name="Otillar R.P."/>
            <person name="Strauss J."/>
            <person name="Dupont C."/>
            <person name="Frickenhaus S."/>
            <person name="Maumus F."/>
            <person name="Mcmullan M."/>
            <person name="Sanges R."/>
            <person name="Schmutz J."/>
            <person name="Toseland A."/>
            <person name="Valas R."/>
            <person name="Veluchamy A."/>
            <person name="Ward B.J."/>
            <person name="Allen A."/>
            <person name="Barry K."/>
            <person name="Falciatore A."/>
            <person name="Ferrante M."/>
            <person name="Fortunato A.E."/>
            <person name="Gloeckner G."/>
            <person name="Gruber A."/>
            <person name="Hipkin R."/>
            <person name="Janech M."/>
            <person name="Kroth P."/>
            <person name="Leese F."/>
            <person name="Lindquist E."/>
            <person name="Lyon B.R."/>
            <person name="Martin J."/>
            <person name="Mayer C."/>
            <person name="Parker M."/>
            <person name="Quesneville H."/>
            <person name="Raymond J."/>
            <person name="Uhlig C."/>
            <person name="Valentin K.U."/>
            <person name="Worden A.Z."/>
            <person name="Armbrust E.V."/>
            <person name="Bowler C."/>
            <person name="Green B."/>
            <person name="Moulton V."/>
            <person name="Van Oosterhout C."/>
            <person name="Grigoriev I."/>
        </authorList>
    </citation>
    <scope>NUCLEOTIDE SEQUENCE [LARGE SCALE GENOMIC DNA]</scope>
    <source>
        <strain evidence="4 5">CCMP1102</strain>
    </source>
</reference>
<feature type="compositionally biased region" description="Polar residues" evidence="1">
    <location>
        <begin position="352"/>
        <end position="364"/>
    </location>
</feature>
<proteinExistence type="predicted"/>
<dbReference type="GO" id="GO:0007094">
    <property type="term" value="P:mitotic spindle assembly checkpoint signaling"/>
    <property type="evidence" value="ECO:0007669"/>
    <property type="project" value="TreeGrafter"/>
</dbReference>
<dbReference type="Proteomes" id="UP000095751">
    <property type="component" value="Unassembled WGS sequence"/>
</dbReference>
<feature type="region of interest" description="Disordered" evidence="1">
    <location>
        <begin position="352"/>
        <end position="389"/>
    </location>
</feature>
<feature type="region of interest" description="Disordered" evidence="1">
    <location>
        <begin position="125"/>
        <end position="150"/>
    </location>
</feature>
<dbReference type="InterPro" id="IPR055148">
    <property type="entry name" value="ZW10_C_2"/>
</dbReference>
<sequence length="915" mass="101917">MDTFLEEPLSSSSCYDDDVNTNANNMDADVLRHRLNKVRKAVRKATQEAWKQADGHNPSLSTLQKENASFLLGMDLFGSGGLDIDGGGGTDSTMMSTSSGLERAIRDKLVQVEYDLEKIQKENKNSITASGSENDIFTSDQGQDFEAESTDSLDVQIENYKRKVAFLKQASLARSCLEESAALSSSTLSKEAPDNLVRSGQTLLRALGEVDEAERILLDDSSSTESSEQQKEIEVAYRILSSLRHQIRRHRVELVHRAGTVLDASIEVTSTSIAVKSSAQLAVAYRVLETLDENELNKTKTTALQKTLRGFTSRLFQEALEPILTSSDDDDNNDGSSRRWKVEETADTRSTMFGVSTGNKNGTSHRIEWSSLGADENDDEEDKNNAEEVGGNKSSFAVINSWKNILCVLQKILHFIESKVFLERETLCNLVGKRLFGTPDAMPGLMNLSALGLESTLLGENDQGVLMEAMVEWLRDKCLSDDVIEEGRDNNENDSRVCLDRVVSLREELLACTLPFCQELQDRHLIPQNPSPRLVVFCQDFEKTYVEHRRCVRLNQARDILIGNDYHNTVVVGVEENPSPDDLQEAALAIFRLSRCSISDSANKLMTLVRQTMDESVAVSTTVSQDSSLAILRPTLYKTAREMFSLFSAIIPANHGREVANVPRTAAVLHNDSVFLAHHCLTLGLEYKEKFPQVDEDDARGKLLKQTCIFVDMVPLFRELADSSLNDMLDLQKHQLAEIVGGRITYFGQALRSDESVHEWSEAETALAAGIYHLRHLAQAWKSILSTPVFLRSMGYLADVVFALYLKEVTSARSISGSARQFTGTLFRKATVEISRLLEAPQDPYKYALQWGRFEAAGNFLELDQLAQVEQALSSGVFRHVESQELARLIQATYNDSPHRKTLLNGMASVVLIKI</sequence>
<dbReference type="PANTHER" id="PTHR12205:SF0">
    <property type="entry name" value="CENTROMERE_KINETOCHORE PROTEIN ZW10 HOMOLOG"/>
    <property type="match status" value="1"/>
</dbReference>
<dbReference type="Gene3D" id="1.10.357.150">
    <property type="match status" value="1"/>
</dbReference>
<accession>A0A1E7FY14</accession>
<evidence type="ECO:0000313" key="4">
    <source>
        <dbReference type="EMBL" id="OEU23037.1"/>
    </source>
</evidence>
<dbReference type="EMBL" id="KV784353">
    <property type="protein sequence ID" value="OEU23037.1"/>
    <property type="molecule type" value="Genomic_DNA"/>
</dbReference>
<name>A0A1E7FY14_9STRA</name>
<evidence type="ECO:0000256" key="1">
    <source>
        <dbReference type="SAM" id="MobiDB-lite"/>
    </source>
</evidence>
<dbReference type="KEGG" id="fcy:FRACYDRAFT_233204"/>
<evidence type="ECO:0000313" key="5">
    <source>
        <dbReference type="Proteomes" id="UP000095751"/>
    </source>
</evidence>
<dbReference type="Pfam" id="PF20666">
    <property type="entry name" value="ZW10_C"/>
    <property type="match status" value="1"/>
</dbReference>
<evidence type="ECO:0000259" key="2">
    <source>
        <dbReference type="Pfam" id="PF20666"/>
    </source>
</evidence>
<dbReference type="InterPro" id="IPR046362">
    <property type="entry name" value="Zw10/DSL1_C_sf"/>
</dbReference>
<protein>
    <submittedName>
        <fullName evidence="4">Zw10-domain-containing protein</fullName>
    </submittedName>
</protein>
<dbReference type="AlphaFoldDB" id="A0A1E7FY14"/>
<organism evidence="4 5">
    <name type="scientific">Fragilariopsis cylindrus CCMP1102</name>
    <dbReference type="NCBI Taxonomy" id="635003"/>
    <lineage>
        <taxon>Eukaryota</taxon>
        <taxon>Sar</taxon>
        <taxon>Stramenopiles</taxon>
        <taxon>Ochrophyta</taxon>
        <taxon>Bacillariophyta</taxon>
        <taxon>Bacillariophyceae</taxon>
        <taxon>Bacillariophycidae</taxon>
        <taxon>Bacillariales</taxon>
        <taxon>Bacillariaceae</taxon>
        <taxon>Fragilariopsis</taxon>
    </lineage>
</organism>